<organism evidence="1 2">
    <name type="scientific">Pseudorhodoferax soli</name>
    <dbReference type="NCBI Taxonomy" id="545864"/>
    <lineage>
        <taxon>Bacteria</taxon>
        <taxon>Pseudomonadati</taxon>
        <taxon>Pseudomonadota</taxon>
        <taxon>Betaproteobacteria</taxon>
        <taxon>Burkholderiales</taxon>
        <taxon>Comamonadaceae</taxon>
    </lineage>
</organism>
<keyword evidence="2" id="KW-1185">Reference proteome</keyword>
<dbReference type="EMBL" id="QPJK01000021">
    <property type="protein sequence ID" value="RCW63092.1"/>
    <property type="molecule type" value="Genomic_DNA"/>
</dbReference>
<name>A0A368X500_9BURK</name>
<sequence length="112" mass="11932">MGLKRLNIDKVAAAIEADAGEALQGLRESLAEAKAARFAAVHTPEQIAARKRGRPAGSVKADAKVSTTIRFDPEVLEGLKATGPGWQTRVNDTLRRALKAGRLKPDTAETES</sequence>
<dbReference type="Proteomes" id="UP000252884">
    <property type="component" value="Unassembled WGS sequence"/>
</dbReference>
<dbReference type="InterPro" id="IPR025528">
    <property type="entry name" value="BrnA_antitoxin"/>
</dbReference>
<accession>A0A368X500</accession>
<dbReference type="OrthoDB" id="9796641at2"/>
<dbReference type="Pfam" id="PF14384">
    <property type="entry name" value="BrnA_antitoxin"/>
    <property type="match status" value="1"/>
</dbReference>
<dbReference type="AlphaFoldDB" id="A0A368X500"/>
<comment type="caution">
    <text evidence="1">The sequence shown here is derived from an EMBL/GenBank/DDBJ whole genome shotgun (WGS) entry which is preliminary data.</text>
</comment>
<proteinExistence type="predicted"/>
<dbReference type="RefSeq" id="WP_114472763.1">
    <property type="nucleotide sequence ID" value="NZ_QPJK01000021.1"/>
</dbReference>
<reference evidence="1 2" key="1">
    <citation type="submission" date="2018-07" db="EMBL/GenBank/DDBJ databases">
        <title>Genomic Encyclopedia of Type Strains, Phase IV (KMG-IV): sequencing the most valuable type-strain genomes for metagenomic binning, comparative biology and taxonomic classification.</title>
        <authorList>
            <person name="Goeker M."/>
        </authorList>
    </citation>
    <scope>NUCLEOTIDE SEQUENCE [LARGE SCALE GENOMIC DNA]</scope>
    <source>
        <strain evidence="1 2">DSM 21634</strain>
    </source>
</reference>
<protein>
    <submittedName>
        <fullName evidence="1">Uncharacterized protein (DUF4415 family)</fullName>
    </submittedName>
</protein>
<evidence type="ECO:0000313" key="2">
    <source>
        <dbReference type="Proteomes" id="UP000252884"/>
    </source>
</evidence>
<gene>
    <name evidence="1" type="ORF">DES41_12114</name>
</gene>
<evidence type="ECO:0000313" key="1">
    <source>
        <dbReference type="EMBL" id="RCW63092.1"/>
    </source>
</evidence>